<dbReference type="Gene3D" id="1.10.357.10">
    <property type="entry name" value="Tetracycline Repressor, domain 2"/>
    <property type="match status" value="1"/>
</dbReference>
<protein>
    <submittedName>
        <fullName evidence="6">TetR family transcriptional regulator</fullName>
    </submittedName>
</protein>
<evidence type="ECO:0000313" key="6">
    <source>
        <dbReference type="EMBL" id="KIU17176.1"/>
    </source>
</evidence>
<dbReference type="EMBL" id="JXST01000010">
    <property type="protein sequence ID" value="KIU17176.1"/>
    <property type="molecule type" value="Genomic_DNA"/>
</dbReference>
<comment type="caution">
    <text evidence="6">The sequence shown here is derived from an EMBL/GenBank/DDBJ whole genome shotgun (WGS) entry which is preliminary data.</text>
</comment>
<proteinExistence type="predicted"/>
<evidence type="ECO:0000259" key="5">
    <source>
        <dbReference type="PROSITE" id="PS50977"/>
    </source>
</evidence>
<dbReference type="GO" id="GO:0000976">
    <property type="term" value="F:transcription cis-regulatory region binding"/>
    <property type="evidence" value="ECO:0007669"/>
    <property type="project" value="TreeGrafter"/>
</dbReference>
<dbReference type="Pfam" id="PF00440">
    <property type="entry name" value="TetR_N"/>
    <property type="match status" value="1"/>
</dbReference>
<dbReference type="InterPro" id="IPR001647">
    <property type="entry name" value="HTH_TetR"/>
</dbReference>
<dbReference type="AlphaFoldDB" id="A0A0D1LMR4"/>
<dbReference type="PRINTS" id="PR00455">
    <property type="entry name" value="HTHTETR"/>
</dbReference>
<evidence type="ECO:0000313" key="7">
    <source>
        <dbReference type="Proteomes" id="UP000032221"/>
    </source>
</evidence>
<keyword evidence="1" id="KW-0805">Transcription regulation</keyword>
<dbReference type="PATRIC" id="fig|280871.6.peg.1834"/>
<dbReference type="InterPro" id="IPR009057">
    <property type="entry name" value="Homeodomain-like_sf"/>
</dbReference>
<evidence type="ECO:0000256" key="3">
    <source>
        <dbReference type="ARBA" id="ARBA00023163"/>
    </source>
</evidence>
<keyword evidence="2 4" id="KW-0238">DNA-binding</keyword>
<feature type="domain" description="HTH tetR-type" evidence="5">
    <location>
        <begin position="12"/>
        <end position="72"/>
    </location>
</feature>
<dbReference type="GO" id="GO:0003700">
    <property type="term" value="F:DNA-binding transcription factor activity"/>
    <property type="evidence" value="ECO:0007669"/>
    <property type="project" value="TreeGrafter"/>
</dbReference>
<feature type="DNA-binding region" description="H-T-H motif" evidence="4">
    <location>
        <begin position="35"/>
        <end position="54"/>
    </location>
</feature>
<keyword evidence="3" id="KW-0804">Transcription</keyword>
<dbReference type="PROSITE" id="PS50977">
    <property type="entry name" value="HTH_TETR_2"/>
    <property type="match status" value="1"/>
</dbReference>
<accession>A0A0D1LMR4</accession>
<dbReference type="STRING" id="280871.TL10_08850"/>
<name>A0A0D1LMR4_9MYCO</name>
<evidence type="ECO:0000256" key="1">
    <source>
        <dbReference type="ARBA" id="ARBA00023015"/>
    </source>
</evidence>
<dbReference type="PANTHER" id="PTHR30055:SF234">
    <property type="entry name" value="HTH-TYPE TRANSCRIPTIONAL REGULATOR BETI"/>
    <property type="match status" value="1"/>
</dbReference>
<dbReference type="RefSeq" id="WP_043394970.1">
    <property type="nucleotide sequence ID" value="NZ_JXST01000010.1"/>
</dbReference>
<organism evidence="6 7">
    <name type="scientific">Mycolicibacterium llatzerense</name>
    <dbReference type="NCBI Taxonomy" id="280871"/>
    <lineage>
        <taxon>Bacteria</taxon>
        <taxon>Bacillati</taxon>
        <taxon>Actinomycetota</taxon>
        <taxon>Actinomycetes</taxon>
        <taxon>Mycobacteriales</taxon>
        <taxon>Mycobacteriaceae</taxon>
        <taxon>Mycolicibacterium</taxon>
    </lineage>
</organism>
<evidence type="ECO:0000256" key="2">
    <source>
        <dbReference type="ARBA" id="ARBA00023125"/>
    </source>
</evidence>
<dbReference type="Proteomes" id="UP000032221">
    <property type="component" value="Unassembled WGS sequence"/>
</dbReference>
<sequence>MASERRIGGPEAKNRGALLDAAEALMLDEGYAAVTSRKVAERAGLKPQLVHYYFRTMDDLFLAAFRRRTDQGLAAQSMILLAPNPLRALWTFLIENRDTALIMEYAALANHRKELGTEIAGAAQQFLEGQAELVGSVLAQHGIDADELPPIVAISLIVGMSQLLTMEAALGVSVGHDEILAYFDRYLRKLDPAADN</sequence>
<reference evidence="6 7" key="1">
    <citation type="submission" date="2015-01" db="EMBL/GenBank/DDBJ databases">
        <title>Genome sequence of Mycobacterium llatzerense and Mycobacterium immunogenum recovered from brain abscess.</title>
        <authorList>
            <person name="Greninger A.L."/>
            <person name="Langelier C."/>
            <person name="Cunningham G."/>
            <person name="Chiu C.Y."/>
            <person name="Miller S."/>
        </authorList>
    </citation>
    <scope>NUCLEOTIDE SEQUENCE [LARGE SCALE GENOMIC DNA]</scope>
    <source>
        <strain evidence="6 7">CLUC14</strain>
    </source>
</reference>
<dbReference type="PANTHER" id="PTHR30055">
    <property type="entry name" value="HTH-TYPE TRANSCRIPTIONAL REGULATOR RUTR"/>
    <property type="match status" value="1"/>
</dbReference>
<dbReference type="SUPFAM" id="SSF46689">
    <property type="entry name" value="Homeodomain-like"/>
    <property type="match status" value="1"/>
</dbReference>
<dbReference type="InterPro" id="IPR050109">
    <property type="entry name" value="HTH-type_TetR-like_transc_reg"/>
</dbReference>
<gene>
    <name evidence="6" type="ORF">TL10_08850</name>
</gene>
<keyword evidence="7" id="KW-1185">Reference proteome</keyword>
<evidence type="ECO:0000256" key="4">
    <source>
        <dbReference type="PROSITE-ProRule" id="PRU00335"/>
    </source>
</evidence>
<dbReference type="OrthoDB" id="3474596at2"/>